<evidence type="ECO:0000313" key="6">
    <source>
        <dbReference type="EMBL" id="MBB4927668.1"/>
    </source>
</evidence>
<accession>A0A7W7R9P6</accession>
<evidence type="ECO:0000256" key="2">
    <source>
        <dbReference type="ARBA" id="ARBA00023145"/>
    </source>
</evidence>
<evidence type="ECO:0000256" key="3">
    <source>
        <dbReference type="ARBA" id="ARBA00023239"/>
    </source>
</evidence>
<gene>
    <name evidence="6" type="ORF">FHR34_006763</name>
</gene>
<feature type="domain" description="L-tryptophan decarboxylase PsiD-like" evidence="5">
    <location>
        <begin position="10"/>
        <end position="104"/>
    </location>
</feature>
<keyword evidence="7" id="KW-1185">Reference proteome</keyword>
<dbReference type="EC" id="4.1.1.65" evidence="6"/>
<protein>
    <submittedName>
        <fullName evidence="6">Phosphatidylserine decarboxylase</fullName>
        <ecNumber evidence="6">4.1.1.65</ecNumber>
    </submittedName>
</protein>
<comment type="caution">
    <text evidence="6">The sequence shown here is derived from an EMBL/GenBank/DDBJ whole genome shotgun (WGS) entry which is preliminary data.</text>
</comment>
<dbReference type="PANTHER" id="PTHR10067">
    <property type="entry name" value="PHOSPHATIDYLSERINE DECARBOXYLASE"/>
    <property type="match status" value="1"/>
</dbReference>
<evidence type="ECO:0000313" key="7">
    <source>
        <dbReference type="Proteomes" id="UP000540506"/>
    </source>
</evidence>
<dbReference type="EMBL" id="JACHJV010000002">
    <property type="protein sequence ID" value="MBB4927668.1"/>
    <property type="molecule type" value="Genomic_DNA"/>
</dbReference>
<keyword evidence="2" id="KW-0865">Zymogen</keyword>
<dbReference type="Pfam" id="PF12588">
    <property type="entry name" value="PSDC"/>
    <property type="match status" value="1"/>
</dbReference>
<organism evidence="6 7">
    <name type="scientific">Kitasatospora kifunensis</name>
    <name type="common">Streptomyces kifunensis</name>
    <dbReference type="NCBI Taxonomy" id="58351"/>
    <lineage>
        <taxon>Bacteria</taxon>
        <taxon>Bacillati</taxon>
        <taxon>Actinomycetota</taxon>
        <taxon>Actinomycetes</taxon>
        <taxon>Kitasatosporales</taxon>
        <taxon>Streptomycetaceae</taxon>
        <taxon>Kitasatospora</taxon>
    </lineage>
</organism>
<evidence type="ECO:0000259" key="5">
    <source>
        <dbReference type="Pfam" id="PF12588"/>
    </source>
</evidence>
<dbReference type="InterPro" id="IPR003817">
    <property type="entry name" value="PS_Dcarbxylase"/>
</dbReference>
<dbReference type="Pfam" id="PF02666">
    <property type="entry name" value="PS_Dcarbxylase"/>
    <property type="match status" value="1"/>
</dbReference>
<evidence type="ECO:0000256" key="1">
    <source>
        <dbReference type="ARBA" id="ARBA00022793"/>
    </source>
</evidence>
<keyword evidence="4" id="KW-0670">Pyruvate</keyword>
<sequence>MLEQLPRQLQPFQGVDHLLNGVDQVITTAPEYHPNPDERILFPLSALFAPLSLTPAGQSAFRHPEFSTALRGALTAWCAFLDSPQSRQVLTETGNGWLTPQAAEQNRLHEYVIPDRDAEHWGFTSFNDYFHRRIRPEARPVATNPKAVVAPGDGTVLRVDRNIGKKAVLPLKGRPYALAEMFNHHAYTDQFIGGSAVQIVVPGTGYHRWHAPVDGVVRHVETVPGHAFSLAHPTGPVPTAQEFSLTTEAASNTRGLIFIESSDPTVGLVCLMPIGMSEVSSITITASQGQQVKKGDELGYFSYGGSTHVMVFRPETKLTFSDSDGGDVSANGQLFQTG</sequence>
<name>A0A7W7R9P6_KITKI</name>
<dbReference type="RefSeq" id="WP_184944242.1">
    <property type="nucleotide sequence ID" value="NZ_JACHJV010000002.1"/>
</dbReference>
<dbReference type="InterPro" id="IPR022237">
    <property type="entry name" value="PsiD-like"/>
</dbReference>
<dbReference type="Proteomes" id="UP000540506">
    <property type="component" value="Unassembled WGS sequence"/>
</dbReference>
<dbReference type="AlphaFoldDB" id="A0A7W7R9P6"/>
<keyword evidence="1" id="KW-0210">Decarboxylase</keyword>
<dbReference type="GO" id="GO:0004609">
    <property type="term" value="F:phosphatidylserine decarboxylase activity"/>
    <property type="evidence" value="ECO:0007669"/>
    <property type="project" value="UniProtKB-EC"/>
</dbReference>
<proteinExistence type="predicted"/>
<reference evidence="6 7" key="1">
    <citation type="submission" date="2020-08" db="EMBL/GenBank/DDBJ databases">
        <title>Sequencing the genomes of 1000 actinobacteria strains.</title>
        <authorList>
            <person name="Klenk H.-P."/>
        </authorList>
    </citation>
    <scope>NUCLEOTIDE SEQUENCE [LARGE SCALE GENOMIC DNA]</scope>
    <source>
        <strain evidence="6 7">DSM 41654</strain>
    </source>
</reference>
<evidence type="ECO:0000256" key="4">
    <source>
        <dbReference type="ARBA" id="ARBA00023317"/>
    </source>
</evidence>
<keyword evidence="3 6" id="KW-0456">Lyase</keyword>
<dbReference type="GO" id="GO:0006646">
    <property type="term" value="P:phosphatidylethanolamine biosynthetic process"/>
    <property type="evidence" value="ECO:0007669"/>
    <property type="project" value="TreeGrafter"/>
</dbReference>
<dbReference type="PANTHER" id="PTHR10067:SF9">
    <property type="entry name" value="PHOSPHATIDYLSERINE DECARBOXYLASE FAMILY PROTEIN (AFU_ORTHOLOGUE AFUA_7G01730)"/>
    <property type="match status" value="1"/>
</dbReference>